<name>A0AAV2R324_MEGNR</name>
<comment type="caution">
    <text evidence="4">The sequence shown here is derived from an EMBL/GenBank/DDBJ whole genome shotgun (WGS) entry which is preliminary data.</text>
</comment>
<evidence type="ECO:0000256" key="1">
    <source>
        <dbReference type="PROSITE-ProRule" id="PRU00042"/>
    </source>
</evidence>
<protein>
    <recommendedName>
        <fullName evidence="3">C2H2-type domain-containing protein</fullName>
    </recommendedName>
</protein>
<dbReference type="InterPro" id="IPR036236">
    <property type="entry name" value="Znf_C2H2_sf"/>
</dbReference>
<reference evidence="4 5" key="1">
    <citation type="submission" date="2024-05" db="EMBL/GenBank/DDBJ databases">
        <authorList>
            <person name="Wallberg A."/>
        </authorList>
    </citation>
    <scope>NUCLEOTIDE SEQUENCE [LARGE SCALE GENOMIC DNA]</scope>
</reference>
<dbReference type="SMART" id="SM00355">
    <property type="entry name" value="ZnF_C2H2"/>
    <property type="match status" value="3"/>
</dbReference>
<keyword evidence="1" id="KW-0479">Metal-binding</keyword>
<dbReference type="Proteomes" id="UP001497623">
    <property type="component" value="Unassembled WGS sequence"/>
</dbReference>
<dbReference type="Gene3D" id="3.30.160.60">
    <property type="entry name" value="Classic Zinc Finger"/>
    <property type="match status" value="1"/>
</dbReference>
<dbReference type="EMBL" id="CAXKWB010013754">
    <property type="protein sequence ID" value="CAL4108418.1"/>
    <property type="molecule type" value="Genomic_DNA"/>
</dbReference>
<feature type="compositionally biased region" description="Basic and acidic residues" evidence="2">
    <location>
        <begin position="1"/>
        <end position="10"/>
    </location>
</feature>
<dbReference type="InterPro" id="IPR013087">
    <property type="entry name" value="Znf_C2H2_type"/>
</dbReference>
<sequence>MERNSNDLKSYRKKIKRKRGRPCKINPAKQSNSKDLKSYRKKGRPCKKTPAKESKCSISNTQIKFGSAALGKICNMGKNNKLYKQKGWGEFQLIFGNGIPDKSDESDNGRKLKFTYLSVALKQDNVVVLEQKLEHLQLKPKKQIELTATAGGDCNKGNSLKKCSGCRYKSTDDIIMLEHLMTHTREYFVCEVCGAKCYDILELRKHMVNHTSYKPFACTDCDFLCLSLEEIKIHFASH</sequence>
<dbReference type="PROSITE" id="PS50157">
    <property type="entry name" value="ZINC_FINGER_C2H2_2"/>
    <property type="match status" value="1"/>
</dbReference>
<evidence type="ECO:0000256" key="2">
    <source>
        <dbReference type="SAM" id="MobiDB-lite"/>
    </source>
</evidence>
<keyword evidence="5" id="KW-1185">Reference proteome</keyword>
<gene>
    <name evidence="4" type="ORF">MNOR_LOCUS18885</name>
</gene>
<feature type="domain" description="C2H2-type" evidence="3">
    <location>
        <begin position="188"/>
        <end position="215"/>
    </location>
</feature>
<proteinExistence type="predicted"/>
<evidence type="ECO:0000259" key="3">
    <source>
        <dbReference type="PROSITE" id="PS50157"/>
    </source>
</evidence>
<keyword evidence="1" id="KW-0863">Zinc-finger</keyword>
<evidence type="ECO:0000313" key="4">
    <source>
        <dbReference type="EMBL" id="CAL4108418.1"/>
    </source>
</evidence>
<keyword evidence="1" id="KW-0862">Zinc</keyword>
<feature type="compositionally biased region" description="Basic residues" evidence="2">
    <location>
        <begin position="11"/>
        <end position="22"/>
    </location>
</feature>
<dbReference type="PROSITE" id="PS00028">
    <property type="entry name" value="ZINC_FINGER_C2H2_1"/>
    <property type="match status" value="2"/>
</dbReference>
<dbReference type="SUPFAM" id="SSF57667">
    <property type="entry name" value="beta-beta-alpha zinc fingers"/>
    <property type="match status" value="1"/>
</dbReference>
<feature type="region of interest" description="Disordered" evidence="2">
    <location>
        <begin position="1"/>
        <end position="53"/>
    </location>
</feature>
<feature type="compositionally biased region" description="Basic residues" evidence="2">
    <location>
        <begin position="39"/>
        <end position="49"/>
    </location>
</feature>
<evidence type="ECO:0000313" key="5">
    <source>
        <dbReference type="Proteomes" id="UP001497623"/>
    </source>
</evidence>
<dbReference type="GO" id="GO:0008270">
    <property type="term" value="F:zinc ion binding"/>
    <property type="evidence" value="ECO:0007669"/>
    <property type="project" value="UniProtKB-KW"/>
</dbReference>
<dbReference type="AlphaFoldDB" id="A0AAV2R324"/>
<organism evidence="4 5">
    <name type="scientific">Meganyctiphanes norvegica</name>
    <name type="common">Northern krill</name>
    <name type="synonym">Thysanopoda norvegica</name>
    <dbReference type="NCBI Taxonomy" id="48144"/>
    <lineage>
        <taxon>Eukaryota</taxon>
        <taxon>Metazoa</taxon>
        <taxon>Ecdysozoa</taxon>
        <taxon>Arthropoda</taxon>
        <taxon>Crustacea</taxon>
        <taxon>Multicrustacea</taxon>
        <taxon>Malacostraca</taxon>
        <taxon>Eumalacostraca</taxon>
        <taxon>Eucarida</taxon>
        <taxon>Euphausiacea</taxon>
        <taxon>Euphausiidae</taxon>
        <taxon>Meganyctiphanes</taxon>
    </lineage>
</organism>
<accession>A0AAV2R324</accession>